<organism evidence="1 2">
    <name type="scientific">Gossypium tomentosum</name>
    <name type="common">Hawaiian cotton</name>
    <name type="synonym">Gossypium sandvicense</name>
    <dbReference type="NCBI Taxonomy" id="34277"/>
    <lineage>
        <taxon>Eukaryota</taxon>
        <taxon>Viridiplantae</taxon>
        <taxon>Streptophyta</taxon>
        <taxon>Embryophyta</taxon>
        <taxon>Tracheophyta</taxon>
        <taxon>Spermatophyta</taxon>
        <taxon>Magnoliopsida</taxon>
        <taxon>eudicotyledons</taxon>
        <taxon>Gunneridae</taxon>
        <taxon>Pentapetalae</taxon>
        <taxon>rosids</taxon>
        <taxon>malvids</taxon>
        <taxon>Malvales</taxon>
        <taxon>Malvaceae</taxon>
        <taxon>Malvoideae</taxon>
        <taxon>Gossypium</taxon>
    </lineage>
</organism>
<evidence type="ECO:0000313" key="2">
    <source>
        <dbReference type="Proteomes" id="UP000322667"/>
    </source>
</evidence>
<dbReference type="Proteomes" id="UP000322667">
    <property type="component" value="Chromosome D12"/>
</dbReference>
<gene>
    <name evidence="1" type="ORF">ES332_D12G221500v1</name>
</gene>
<dbReference type="AlphaFoldDB" id="A0A5D2IC89"/>
<proteinExistence type="predicted"/>
<dbReference type="EMBL" id="CM017634">
    <property type="protein sequence ID" value="TYH40078.1"/>
    <property type="molecule type" value="Genomic_DNA"/>
</dbReference>
<evidence type="ECO:0000313" key="1">
    <source>
        <dbReference type="EMBL" id="TYH40078.1"/>
    </source>
</evidence>
<protein>
    <submittedName>
        <fullName evidence="1">Uncharacterized protein</fullName>
    </submittedName>
</protein>
<keyword evidence="2" id="KW-1185">Reference proteome</keyword>
<reference evidence="1 2" key="1">
    <citation type="submission" date="2019-07" db="EMBL/GenBank/DDBJ databases">
        <title>WGS assembly of Gossypium tomentosum.</title>
        <authorList>
            <person name="Chen Z.J."/>
            <person name="Sreedasyam A."/>
            <person name="Ando A."/>
            <person name="Song Q."/>
            <person name="De L."/>
            <person name="Hulse-Kemp A."/>
            <person name="Ding M."/>
            <person name="Ye W."/>
            <person name="Kirkbride R."/>
            <person name="Jenkins J."/>
            <person name="Plott C."/>
            <person name="Lovell J."/>
            <person name="Lin Y.-M."/>
            <person name="Vaughn R."/>
            <person name="Liu B."/>
            <person name="Li W."/>
            <person name="Simpson S."/>
            <person name="Scheffler B."/>
            <person name="Saski C."/>
            <person name="Grover C."/>
            <person name="Hu G."/>
            <person name="Conover J."/>
            <person name="Carlson J."/>
            <person name="Shu S."/>
            <person name="Boston L."/>
            <person name="Williams M."/>
            <person name="Peterson D."/>
            <person name="Mcgee K."/>
            <person name="Jones D."/>
            <person name="Wendel J."/>
            <person name="Stelly D."/>
            <person name="Grimwood J."/>
            <person name="Schmutz J."/>
        </authorList>
    </citation>
    <scope>NUCLEOTIDE SEQUENCE [LARGE SCALE GENOMIC DNA]</scope>
    <source>
        <strain evidence="1">7179.01</strain>
    </source>
</reference>
<accession>A0A5D2IC89</accession>
<sequence>MSREKLRRAALPPVQKMYKSTSARETEGNLKNLMGEKVNSRKILMQFEQDQKETKDILLKCFRKSMKRPLLHLLKWRKER</sequence>
<name>A0A5D2IC89_GOSTO</name>